<dbReference type="PANTHER" id="PTHR34613:SF1">
    <property type="entry name" value="SLL6017 PROTEIN"/>
    <property type="match status" value="1"/>
</dbReference>
<organism evidence="1 2">
    <name type="scientific">Spirosoma foliorum</name>
    <dbReference type="NCBI Taxonomy" id="2710596"/>
    <lineage>
        <taxon>Bacteria</taxon>
        <taxon>Pseudomonadati</taxon>
        <taxon>Bacteroidota</taxon>
        <taxon>Cytophagia</taxon>
        <taxon>Cytophagales</taxon>
        <taxon>Cytophagaceae</taxon>
        <taxon>Spirosoma</taxon>
    </lineage>
</organism>
<dbReference type="EMBL" id="CP059732">
    <property type="protein sequence ID" value="QMW06179.1"/>
    <property type="molecule type" value="Genomic_DNA"/>
</dbReference>
<evidence type="ECO:0000313" key="2">
    <source>
        <dbReference type="Proteomes" id="UP000515369"/>
    </source>
</evidence>
<protein>
    <recommendedName>
        <fullName evidence="3">Transposase (putative) YhgA-like domain-containing protein</fullName>
    </recommendedName>
</protein>
<dbReference type="AlphaFoldDB" id="A0A7G5H4Y7"/>
<evidence type="ECO:0008006" key="3">
    <source>
        <dbReference type="Google" id="ProtNLM"/>
    </source>
</evidence>
<accession>A0A7G5H4Y7</accession>
<dbReference type="PANTHER" id="PTHR34613">
    <property type="entry name" value="SLL0800 PROTEIN"/>
    <property type="match status" value="1"/>
</dbReference>
<evidence type="ECO:0000313" key="1">
    <source>
        <dbReference type="EMBL" id="QMW06179.1"/>
    </source>
</evidence>
<dbReference type="Proteomes" id="UP000515369">
    <property type="component" value="Chromosome"/>
</dbReference>
<gene>
    <name evidence="1" type="ORF">H3H32_15450</name>
</gene>
<proteinExistence type="predicted"/>
<name>A0A7G5H4Y7_9BACT</name>
<sequence length="270" mass="31174">MGKQASQYDKIFKENIEVVLPSLLENIFGITAVESEELPDDLQHTKERKPDVLKKITDAKGVTFVLHIEFQLVDESEMVYRMADYFIMLMRKYKTPVRQFVIFLGPSQPQMPTQIEVDCLQFRFPLVAFIQLDVELFLKSNQPEEVLLAVLANFSDKSPEDVLKRIIGRIEETTEGDLSLNRYFSQLRVLAQLRNLELTLKTTMDSIAKFISEERDVLYLRGFDKGEEKAEERFVKNLLTKLSLTIEQIAEIAGVSVEFVKNVQQKLSTE</sequence>
<reference evidence="1 2" key="1">
    <citation type="submission" date="2020-07" db="EMBL/GenBank/DDBJ databases">
        <title>Spirosoma foliorum sp. nov., isolated from the leaves on the Nejang mountain Korea, Republic of.</title>
        <authorList>
            <person name="Ho H."/>
            <person name="Lee Y.-J."/>
            <person name="Nurcahyanto D.-A."/>
            <person name="Kim S.-G."/>
        </authorList>
    </citation>
    <scope>NUCLEOTIDE SEQUENCE [LARGE SCALE GENOMIC DNA]</scope>
    <source>
        <strain evidence="1 2">PL0136</strain>
    </source>
</reference>
<dbReference type="RefSeq" id="WP_182463551.1">
    <property type="nucleotide sequence ID" value="NZ_CP059732.1"/>
</dbReference>
<keyword evidence="2" id="KW-1185">Reference proteome</keyword>
<dbReference type="KEGG" id="sfol:H3H32_15450"/>